<dbReference type="SUPFAM" id="SSF53901">
    <property type="entry name" value="Thiolase-like"/>
    <property type="match status" value="2"/>
</dbReference>
<dbReference type="InterPro" id="IPR050215">
    <property type="entry name" value="Thiolase-like_sf_Thiolase"/>
</dbReference>
<dbReference type="InterPro" id="IPR020616">
    <property type="entry name" value="Thiolase_N"/>
</dbReference>
<evidence type="ECO:0000256" key="9">
    <source>
        <dbReference type="RuleBase" id="RU003557"/>
    </source>
</evidence>
<keyword evidence="8 9" id="KW-0012">Acyltransferase</keyword>
<dbReference type="PANTHER" id="PTHR43853:SF8">
    <property type="entry name" value="3-KETOACYL-COA THIOLASE, PEROXISOMAL"/>
    <property type="match status" value="1"/>
</dbReference>
<reference evidence="12 13" key="1">
    <citation type="submission" date="2024-02" db="EMBL/GenBank/DDBJ databases">
        <title>Full genome sequence of Sphingomonas kaistensis.</title>
        <authorList>
            <person name="Poletto B.L."/>
            <person name="Silva G."/>
            <person name="Galante D."/>
            <person name="Campos K.R."/>
            <person name="Santos M.B.N."/>
            <person name="Sacchi C.T."/>
        </authorList>
    </citation>
    <scope>NUCLEOTIDE SEQUENCE [LARGE SCALE GENOMIC DNA]</scope>
    <source>
        <strain evidence="12 13">MA4R</strain>
    </source>
</reference>
<dbReference type="EMBL" id="CP145607">
    <property type="protein sequence ID" value="WWM70889.1"/>
    <property type="molecule type" value="Genomic_DNA"/>
</dbReference>
<name>A0ABZ2G373_9SPHN</name>
<evidence type="ECO:0000256" key="1">
    <source>
        <dbReference type="ARBA" id="ARBA00004275"/>
    </source>
</evidence>
<evidence type="ECO:0000256" key="2">
    <source>
        <dbReference type="ARBA" id="ARBA00010982"/>
    </source>
</evidence>
<evidence type="ECO:0000256" key="5">
    <source>
        <dbReference type="ARBA" id="ARBA00022946"/>
    </source>
</evidence>
<dbReference type="Gene3D" id="3.40.47.10">
    <property type="match status" value="1"/>
</dbReference>
<dbReference type="PROSITE" id="PS00737">
    <property type="entry name" value="THIOLASE_2"/>
    <property type="match status" value="1"/>
</dbReference>
<evidence type="ECO:0000256" key="7">
    <source>
        <dbReference type="ARBA" id="ARBA00023140"/>
    </source>
</evidence>
<dbReference type="InterPro" id="IPR020617">
    <property type="entry name" value="Thiolase_C"/>
</dbReference>
<dbReference type="EC" id="2.3.1.16" evidence="12"/>
<keyword evidence="13" id="KW-1185">Reference proteome</keyword>
<dbReference type="RefSeq" id="WP_338504046.1">
    <property type="nucleotide sequence ID" value="NZ_CP145607.1"/>
</dbReference>
<comment type="subcellular location">
    <subcellularLocation>
        <location evidence="1">Peroxisome</location>
    </subcellularLocation>
</comment>
<organism evidence="12 13">
    <name type="scientific">Sphingomonas kaistensis</name>
    <dbReference type="NCBI Taxonomy" id="298708"/>
    <lineage>
        <taxon>Bacteria</taxon>
        <taxon>Pseudomonadati</taxon>
        <taxon>Pseudomonadota</taxon>
        <taxon>Alphaproteobacteria</taxon>
        <taxon>Sphingomonadales</taxon>
        <taxon>Sphingomonadaceae</taxon>
        <taxon>Sphingomonas</taxon>
    </lineage>
</organism>
<evidence type="ECO:0000256" key="6">
    <source>
        <dbReference type="ARBA" id="ARBA00023098"/>
    </source>
</evidence>
<evidence type="ECO:0000259" key="11">
    <source>
        <dbReference type="Pfam" id="PF02803"/>
    </source>
</evidence>
<accession>A0ABZ2G373</accession>
<evidence type="ECO:0000313" key="13">
    <source>
        <dbReference type="Proteomes" id="UP001382935"/>
    </source>
</evidence>
<feature type="domain" description="Thiolase C-terminal" evidence="11">
    <location>
        <begin position="271"/>
        <end position="392"/>
    </location>
</feature>
<gene>
    <name evidence="12" type="ORF">V6R86_09430</name>
</gene>
<evidence type="ECO:0000313" key="12">
    <source>
        <dbReference type="EMBL" id="WWM70889.1"/>
    </source>
</evidence>
<evidence type="ECO:0000256" key="8">
    <source>
        <dbReference type="ARBA" id="ARBA00023315"/>
    </source>
</evidence>
<keyword evidence="5" id="KW-0809">Transit peptide</keyword>
<keyword evidence="7" id="KW-0576">Peroxisome</keyword>
<keyword evidence="4" id="KW-0276">Fatty acid metabolism</keyword>
<dbReference type="CDD" id="cd00751">
    <property type="entry name" value="thiolase"/>
    <property type="match status" value="1"/>
</dbReference>
<dbReference type="Pfam" id="PF02803">
    <property type="entry name" value="Thiolase_C"/>
    <property type="match status" value="1"/>
</dbReference>
<dbReference type="InterPro" id="IPR016039">
    <property type="entry name" value="Thiolase-like"/>
</dbReference>
<keyword evidence="3 9" id="KW-0808">Transferase</keyword>
<dbReference type="GO" id="GO:0003988">
    <property type="term" value="F:acetyl-CoA C-acyltransferase activity"/>
    <property type="evidence" value="ECO:0007669"/>
    <property type="project" value="UniProtKB-EC"/>
</dbReference>
<keyword evidence="6" id="KW-0443">Lipid metabolism</keyword>
<dbReference type="InterPro" id="IPR002155">
    <property type="entry name" value="Thiolase"/>
</dbReference>
<evidence type="ECO:0000259" key="10">
    <source>
        <dbReference type="Pfam" id="PF00108"/>
    </source>
</evidence>
<evidence type="ECO:0000256" key="3">
    <source>
        <dbReference type="ARBA" id="ARBA00022679"/>
    </source>
</evidence>
<proteinExistence type="inferred from homology"/>
<dbReference type="Pfam" id="PF00108">
    <property type="entry name" value="Thiolase_N"/>
    <property type="match status" value="1"/>
</dbReference>
<dbReference type="NCBIfam" id="TIGR01930">
    <property type="entry name" value="AcCoA-C-Actrans"/>
    <property type="match status" value="1"/>
</dbReference>
<evidence type="ECO:0000256" key="4">
    <source>
        <dbReference type="ARBA" id="ARBA00022832"/>
    </source>
</evidence>
<dbReference type="InterPro" id="IPR020613">
    <property type="entry name" value="Thiolase_CS"/>
</dbReference>
<dbReference type="PIRSF" id="PIRSF000429">
    <property type="entry name" value="Ac-CoA_Ac_transf"/>
    <property type="match status" value="1"/>
</dbReference>
<protein>
    <submittedName>
        <fullName evidence="12">Acetyl-CoA C-acyltransferase</fullName>
        <ecNumber evidence="12">2.3.1.16</ecNumber>
    </submittedName>
</protein>
<comment type="similarity">
    <text evidence="2 9">Belongs to the thiolase-like superfamily. Thiolase family.</text>
</comment>
<dbReference type="Proteomes" id="UP001382935">
    <property type="component" value="Chromosome"/>
</dbReference>
<feature type="domain" description="Thiolase N-terminal" evidence="10">
    <location>
        <begin position="8"/>
        <end position="262"/>
    </location>
</feature>
<dbReference type="PANTHER" id="PTHR43853">
    <property type="entry name" value="3-KETOACYL-COA THIOLASE, PEROXISOMAL"/>
    <property type="match status" value="1"/>
</dbReference>
<sequence length="394" mass="41284">MSTVRDAVIVSTARTPIGRAYRGAFNATPSPTLTAHAIRAAVERAGIANDEIEDVVIGAALQQGVQTTIGRTAALRAGLGVGVAGMSIDRQCASGLMAIATAAKQVIVDRMDVCVAGGVESISLVQTPEMRLGSDPELLSMHNAVYMPMIQTAEVVGSRYGISRERCDEYALRSQQRTAAAQANGTFADEIVEVTARMAVKNKETGETTMQEVTLAKDEGNRPQTTLEDLAKLQPVMGPEQIITAGNASQLSDGASACVVMDSALAEKKGLTPLGRYVGMAVAGTEPDEMGIGPVYAVPKLLGRFGLKVEDIGLWELNEAFAVQVLYCQDKLGIPDELLNVNGGAISIGHPYGMSGARLTGHALLEGKRRGAKYVVVTMCVGGGMGAAGLFEVF</sequence>